<dbReference type="InterPro" id="IPR043895">
    <property type="entry name" value="DUF5839"/>
</dbReference>
<name>A0ABV1S006_BACAB</name>
<proteinExistence type="predicted"/>
<dbReference type="EMBL" id="JBEOME010000001">
    <property type="protein sequence ID" value="MER3119867.1"/>
    <property type="molecule type" value="Genomic_DNA"/>
</dbReference>
<dbReference type="Proteomes" id="UP001467674">
    <property type="component" value="Unassembled WGS sequence"/>
</dbReference>
<accession>A0ABV1S006</accession>
<reference evidence="1 2" key="1">
    <citation type="submission" date="2024-06" db="EMBL/GenBank/DDBJ databases">
        <title>Construction of an artificial bacterial consortium using nitrogen cycle bacteria from Cuatro Cienegas Basin and a mangrove forest.</title>
        <authorList>
            <person name="Aguilera-Najera D."/>
            <person name="Marquez-Cianci L."/>
            <person name="Martinez-Perez E."/>
            <person name="Rosas-Barrera M."/>
            <person name="Rodriguez-Cruz U.E."/>
            <person name="Tapia-Lopez R."/>
            <person name="Eguiarte L.E."/>
            <person name="Souza-Saldivar V."/>
        </authorList>
    </citation>
    <scope>NUCLEOTIDE SEQUENCE [LARGE SCALE GENOMIC DNA]</scope>
    <source>
        <strain evidence="1 2">S14-15</strain>
    </source>
</reference>
<sequence>MVNSKDKKKPLLDIDVSREELEETGCHYKRVIKMLDRVDNKKMYLCEKETITNSLFFNLKINSKLTCQLITY</sequence>
<protein>
    <submittedName>
        <fullName evidence="1">DUF5839 family protein</fullName>
    </submittedName>
</protein>
<comment type="caution">
    <text evidence="1">The sequence shown here is derived from an EMBL/GenBank/DDBJ whole genome shotgun (WGS) entry which is preliminary data.</text>
</comment>
<keyword evidence="2" id="KW-1185">Reference proteome</keyword>
<dbReference type="Pfam" id="PF19157">
    <property type="entry name" value="DUF5839"/>
    <property type="match status" value="1"/>
</dbReference>
<evidence type="ECO:0000313" key="2">
    <source>
        <dbReference type="Proteomes" id="UP001467674"/>
    </source>
</evidence>
<gene>
    <name evidence="1" type="ORF">ABQG71_01525</name>
</gene>
<organism evidence="1 2">
    <name type="scientific">Bacillus altitudinis</name>
    <dbReference type="NCBI Taxonomy" id="293387"/>
    <lineage>
        <taxon>Bacteria</taxon>
        <taxon>Bacillati</taxon>
        <taxon>Bacillota</taxon>
        <taxon>Bacilli</taxon>
        <taxon>Bacillales</taxon>
        <taxon>Bacillaceae</taxon>
        <taxon>Bacillus</taxon>
    </lineage>
</organism>
<evidence type="ECO:0000313" key="1">
    <source>
        <dbReference type="EMBL" id="MER3119867.1"/>
    </source>
</evidence>
<dbReference type="RefSeq" id="WP_350384909.1">
    <property type="nucleotide sequence ID" value="NZ_JBEOME010000001.1"/>
</dbReference>